<protein>
    <recommendedName>
        <fullName evidence="8">Propionate 3-nitronate monooxygenase</fullName>
    </recommendedName>
</protein>
<dbReference type="InterPro" id="IPR004136">
    <property type="entry name" value="NMO"/>
</dbReference>
<dbReference type="PANTHER" id="PTHR42747:SF3">
    <property type="entry name" value="NITRONATE MONOOXYGENASE-RELATED"/>
    <property type="match status" value="1"/>
</dbReference>
<name>A0A926JCT7_9RHOB</name>
<evidence type="ECO:0000313" key="11">
    <source>
        <dbReference type="Proteomes" id="UP000608594"/>
    </source>
</evidence>
<evidence type="ECO:0000256" key="6">
    <source>
        <dbReference type="ARBA" id="ARBA00023002"/>
    </source>
</evidence>
<evidence type="ECO:0000256" key="2">
    <source>
        <dbReference type="ARBA" id="ARBA00009881"/>
    </source>
</evidence>
<evidence type="ECO:0000256" key="8">
    <source>
        <dbReference type="ARBA" id="ARBA00031155"/>
    </source>
</evidence>
<evidence type="ECO:0000256" key="7">
    <source>
        <dbReference type="ARBA" id="ARBA00023033"/>
    </source>
</evidence>
<keyword evidence="6" id="KW-0560">Oxidoreductase</keyword>
<evidence type="ECO:0000256" key="5">
    <source>
        <dbReference type="ARBA" id="ARBA00022643"/>
    </source>
</evidence>
<dbReference type="EMBL" id="JACOQL010000002">
    <property type="protein sequence ID" value="MBC9246128.1"/>
    <property type="molecule type" value="Genomic_DNA"/>
</dbReference>
<dbReference type="Gene3D" id="3.20.20.70">
    <property type="entry name" value="Aldolase class I"/>
    <property type="match status" value="1"/>
</dbReference>
<keyword evidence="7 10" id="KW-0503">Monooxygenase</keyword>
<evidence type="ECO:0000256" key="1">
    <source>
        <dbReference type="ARBA" id="ARBA00001917"/>
    </source>
</evidence>
<evidence type="ECO:0000313" key="10">
    <source>
        <dbReference type="EMBL" id="MBC9246128.1"/>
    </source>
</evidence>
<dbReference type="GO" id="GO:0018580">
    <property type="term" value="F:nitronate monooxygenase activity"/>
    <property type="evidence" value="ECO:0007669"/>
    <property type="project" value="InterPro"/>
</dbReference>
<comment type="cofactor">
    <cofactor evidence="1">
        <name>FMN</name>
        <dbReference type="ChEBI" id="CHEBI:58210"/>
    </cofactor>
</comment>
<dbReference type="Proteomes" id="UP000608594">
    <property type="component" value="Unassembled WGS sequence"/>
</dbReference>
<dbReference type="Pfam" id="PF03060">
    <property type="entry name" value="NMO"/>
    <property type="match status" value="1"/>
</dbReference>
<dbReference type="GO" id="GO:0009636">
    <property type="term" value="P:response to toxic substance"/>
    <property type="evidence" value="ECO:0007669"/>
    <property type="project" value="UniProtKB-KW"/>
</dbReference>
<keyword evidence="3" id="KW-0216">Detoxification</keyword>
<keyword evidence="11" id="KW-1185">Reference proteome</keyword>
<evidence type="ECO:0000256" key="4">
    <source>
        <dbReference type="ARBA" id="ARBA00022630"/>
    </source>
</evidence>
<comment type="caution">
    <text evidence="10">The sequence shown here is derived from an EMBL/GenBank/DDBJ whole genome shotgun (WGS) entry which is preliminary data.</text>
</comment>
<dbReference type="RefSeq" id="WP_187792575.1">
    <property type="nucleotide sequence ID" value="NZ_JACOQL010000002.1"/>
</dbReference>
<comment type="catalytic activity">
    <reaction evidence="9">
        <text>3 propionate 3-nitronate + 3 O2 + H2O = 3 3-oxopropanoate + 2 nitrate + nitrite + H2O2 + 3 H(+)</text>
        <dbReference type="Rhea" id="RHEA:57332"/>
        <dbReference type="ChEBI" id="CHEBI:15377"/>
        <dbReference type="ChEBI" id="CHEBI:15378"/>
        <dbReference type="ChEBI" id="CHEBI:15379"/>
        <dbReference type="ChEBI" id="CHEBI:16240"/>
        <dbReference type="ChEBI" id="CHEBI:16301"/>
        <dbReference type="ChEBI" id="CHEBI:17632"/>
        <dbReference type="ChEBI" id="CHEBI:33190"/>
        <dbReference type="ChEBI" id="CHEBI:136067"/>
    </reaction>
</comment>
<dbReference type="PANTHER" id="PTHR42747">
    <property type="entry name" value="NITRONATE MONOOXYGENASE-RELATED"/>
    <property type="match status" value="1"/>
</dbReference>
<dbReference type="AlphaFoldDB" id="A0A926JCT7"/>
<keyword evidence="4" id="KW-0285">Flavoprotein</keyword>
<sequence length="333" mass="34946">MIEKLQHRVVQAPMAGTSTPALAVAVCEAGGMGFVAAGAIDATATRTAIEQVRTGTSRPFGVNLFCHQPARRDAAVEEAWLNKLRPEFAAFGAEPPSGLREIYQSFRVNDDMLRMLIEVRPAIVSFHFGLATHQQIAALKGAGCELWATATSAEEGQRIKAAGLDRIVAQGWQAGGHRGTFEPSEPDMALGTLDLVRALQPSGLPVIAAGAIMDRRDAQAAMDAGAVAVQCGTAFLLSPEAATPPAHRSAMSGGRTQMTRAISGRYARCLENRFTAIDDTDAPDYPVTYDAGKALHAAASAKGEMGYGAFWAGTEAARAVSRPAAETVAAISP</sequence>
<comment type="similarity">
    <text evidence="2">Belongs to the nitronate monooxygenase family. NMO class I subfamily.</text>
</comment>
<gene>
    <name evidence="10" type="ORF">H4P12_05245</name>
</gene>
<keyword evidence="5" id="KW-0288">FMN</keyword>
<dbReference type="CDD" id="cd04730">
    <property type="entry name" value="NPD_like"/>
    <property type="match status" value="1"/>
</dbReference>
<evidence type="ECO:0000256" key="3">
    <source>
        <dbReference type="ARBA" id="ARBA00022575"/>
    </source>
</evidence>
<evidence type="ECO:0000256" key="9">
    <source>
        <dbReference type="ARBA" id="ARBA00049401"/>
    </source>
</evidence>
<proteinExistence type="inferred from homology"/>
<reference evidence="10" key="1">
    <citation type="submission" date="2020-08" db="EMBL/GenBank/DDBJ databases">
        <title>Paracoccus amoyensis sp. nov., isolated from the surface seawater at coast of Xiamen, Fujian.</title>
        <authorList>
            <person name="Lyu L."/>
        </authorList>
    </citation>
    <scope>NUCLEOTIDE SEQUENCE</scope>
    <source>
        <strain evidence="10">11-3</strain>
    </source>
</reference>
<dbReference type="SUPFAM" id="SSF51412">
    <property type="entry name" value="Inosine monophosphate dehydrogenase (IMPDH)"/>
    <property type="match status" value="1"/>
</dbReference>
<dbReference type="InterPro" id="IPR013785">
    <property type="entry name" value="Aldolase_TIM"/>
</dbReference>
<accession>A0A926JCT7</accession>
<organism evidence="10 11">
    <name type="scientific">Paracoccus amoyensis</name>
    <dbReference type="NCBI Taxonomy" id="2760093"/>
    <lineage>
        <taxon>Bacteria</taxon>
        <taxon>Pseudomonadati</taxon>
        <taxon>Pseudomonadota</taxon>
        <taxon>Alphaproteobacteria</taxon>
        <taxon>Rhodobacterales</taxon>
        <taxon>Paracoccaceae</taxon>
        <taxon>Paracoccus</taxon>
    </lineage>
</organism>